<dbReference type="Proteomes" id="UP000886865">
    <property type="component" value="Unassembled WGS sequence"/>
</dbReference>
<dbReference type="GO" id="GO:0030288">
    <property type="term" value="C:outer membrane-bounded periplasmic space"/>
    <property type="evidence" value="ECO:0007669"/>
    <property type="project" value="TreeGrafter"/>
</dbReference>
<dbReference type="NCBIfam" id="TIGR02669">
    <property type="entry name" value="SpoIID_LytB"/>
    <property type="match status" value="1"/>
</dbReference>
<dbReference type="Pfam" id="PF08486">
    <property type="entry name" value="SpoIID"/>
    <property type="match status" value="1"/>
</dbReference>
<feature type="domain" description="Sporulation stage II protein D amidase enhancer LytB N-terminal" evidence="1">
    <location>
        <begin position="132"/>
        <end position="220"/>
    </location>
</feature>
<comment type="caution">
    <text evidence="2">The sequence shown here is derived from an EMBL/GenBank/DDBJ whole genome shotgun (WGS) entry which is preliminary data.</text>
</comment>
<reference evidence="2" key="2">
    <citation type="journal article" date="2021" name="PeerJ">
        <title>Extensive microbial diversity within the chicken gut microbiome revealed by metagenomics and culture.</title>
        <authorList>
            <person name="Gilroy R."/>
            <person name="Ravi A."/>
            <person name="Getino M."/>
            <person name="Pursley I."/>
            <person name="Horton D.L."/>
            <person name="Alikhan N.F."/>
            <person name="Baker D."/>
            <person name="Gharbi K."/>
            <person name="Hall N."/>
            <person name="Watson M."/>
            <person name="Adriaenssens E.M."/>
            <person name="Foster-Nyarko E."/>
            <person name="Jarju S."/>
            <person name="Secka A."/>
            <person name="Antonio M."/>
            <person name="Oren A."/>
            <person name="Chaudhuri R.R."/>
            <person name="La Ragione R."/>
            <person name="Hildebrand F."/>
            <person name="Pallen M.J."/>
        </authorList>
    </citation>
    <scope>NUCLEOTIDE SEQUENCE</scope>
    <source>
        <strain evidence="2">CHK152-2871</strain>
    </source>
</reference>
<accession>A0A9D1JXK6</accession>
<name>A0A9D1JXK6_9BACT</name>
<dbReference type="PANTHER" id="PTHR30032">
    <property type="entry name" value="N-ACETYLMURAMOYL-L-ALANINE AMIDASE-RELATED"/>
    <property type="match status" value="1"/>
</dbReference>
<evidence type="ECO:0000313" key="2">
    <source>
        <dbReference type="EMBL" id="HIS74136.1"/>
    </source>
</evidence>
<dbReference type="GO" id="GO:0030435">
    <property type="term" value="P:sporulation resulting in formation of a cellular spore"/>
    <property type="evidence" value="ECO:0007669"/>
    <property type="project" value="InterPro"/>
</dbReference>
<reference evidence="2" key="1">
    <citation type="submission" date="2020-10" db="EMBL/GenBank/DDBJ databases">
        <authorList>
            <person name="Gilroy R."/>
        </authorList>
    </citation>
    <scope>NUCLEOTIDE SEQUENCE</scope>
    <source>
        <strain evidence="2">CHK152-2871</strain>
    </source>
</reference>
<sequence length="570" mass="64419">MKFLNRGILVFIFFLMFFAPVFAQEEKNVIRVGISNQSFSTFEHKSAKFVSVDGMSIVDMVSSAKADIKPNEVVSVEFSKGNFKIYTDKVLIENVEGPIVLTPKEKIAIVELNRKGKPAYYRGLIELVPLKDDKFNIVNVLDIQTYLKGVVPNEMPVSFGLEALKAQAVAARNYANRPQNAYKNYDICDSTACQVYYGVNSQKEISDRAVDETKGIFALYENEPILALYSSTAGGISEDWKNVYALNQPNVPSKPYLSSVCDDPNQKFLTTEKDVRDFYSNKTLSYDIKSPRYRWVVEWEKSELEEVLNKTLLEQSRSGLVEPKYDGSYALEDLKDIKVLKRGNSGKALEIEIVFKNGTFKVMRELGIRRVLKKNNAMLASGNFFVDKVSSKDSEMPQDSEQEGNAIFSFEKILHHNENKIEKFVLTGGGFGHGVGMSQYGAGYMAQNGKKYDEILKHYYSGITLGTMKKEVLYNPYGIEYKASFYYPKNSGQGAILKVYNPKRVSDLKFKINSKEFDSDMTRYSAKTLGMDITKYLKEGLNEIVFEPLGDKDKAKSVTFQVEIGNKIGK</sequence>
<gene>
    <name evidence="2" type="ORF">IAA86_03840</name>
</gene>
<dbReference type="AlphaFoldDB" id="A0A9D1JXK6"/>
<protein>
    <submittedName>
        <fullName evidence="2">SpoIID/LytB domain-containing protein</fullName>
    </submittedName>
</protein>
<proteinExistence type="predicted"/>
<evidence type="ECO:0000313" key="3">
    <source>
        <dbReference type="Proteomes" id="UP000886865"/>
    </source>
</evidence>
<dbReference type="InterPro" id="IPR013486">
    <property type="entry name" value="SpoIID/LytB"/>
</dbReference>
<dbReference type="InterPro" id="IPR051922">
    <property type="entry name" value="Bact_Sporulation_Assoc"/>
</dbReference>
<dbReference type="PANTHER" id="PTHR30032:SF4">
    <property type="entry name" value="AMIDASE ENHANCER"/>
    <property type="match status" value="1"/>
</dbReference>
<dbReference type="InterPro" id="IPR013693">
    <property type="entry name" value="SpoIID/LytB_N"/>
</dbReference>
<evidence type="ECO:0000259" key="1">
    <source>
        <dbReference type="Pfam" id="PF08486"/>
    </source>
</evidence>
<dbReference type="EMBL" id="DVJQ01000034">
    <property type="protein sequence ID" value="HIS74136.1"/>
    <property type="molecule type" value="Genomic_DNA"/>
</dbReference>
<organism evidence="2 3">
    <name type="scientific">Candidatus Galligastranaerophilus intestinavium</name>
    <dbReference type="NCBI Taxonomy" id="2840836"/>
    <lineage>
        <taxon>Bacteria</taxon>
        <taxon>Candidatus Galligastranaerophilus</taxon>
    </lineage>
</organism>